<evidence type="ECO:0000256" key="1">
    <source>
        <dbReference type="SAM" id="MobiDB-lite"/>
    </source>
</evidence>
<name>A0ABQ7DV66_BRACR</name>
<evidence type="ECO:0000313" key="2">
    <source>
        <dbReference type="EMBL" id="KAF3581421.1"/>
    </source>
</evidence>
<protein>
    <submittedName>
        <fullName evidence="2">Uncharacterized protein</fullName>
    </submittedName>
</protein>
<proteinExistence type="predicted"/>
<feature type="region of interest" description="Disordered" evidence="1">
    <location>
        <begin position="169"/>
        <end position="244"/>
    </location>
</feature>
<feature type="compositionally biased region" description="Pro residues" evidence="1">
    <location>
        <begin position="211"/>
        <end position="243"/>
    </location>
</feature>
<dbReference type="Proteomes" id="UP000266723">
    <property type="component" value="Unassembled WGS sequence"/>
</dbReference>
<gene>
    <name evidence="2" type="ORF">DY000_02034794</name>
</gene>
<dbReference type="EMBL" id="QGKV02000649">
    <property type="protein sequence ID" value="KAF3581421.1"/>
    <property type="molecule type" value="Genomic_DNA"/>
</dbReference>
<reference evidence="2 3" key="1">
    <citation type="journal article" date="2020" name="BMC Genomics">
        <title>Intraspecific diversification of the crop wild relative Brassica cretica Lam. using demographic model selection.</title>
        <authorList>
            <person name="Kioukis A."/>
            <person name="Michalopoulou V.A."/>
            <person name="Briers L."/>
            <person name="Pirintsos S."/>
            <person name="Studholme D.J."/>
            <person name="Pavlidis P."/>
            <person name="Sarris P.F."/>
        </authorList>
    </citation>
    <scope>NUCLEOTIDE SEQUENCE [LARGE SCALE GENOMIC DNA]</scope>
    <source>
        <strain evidence="3">cv. PFS-1207/04</strain>
    </source>
</reference>
<accession>A0ABQ7DV66</accession>
<feature type="compositionally biased region" description="Polar residues" evidence="1">
    <location>
        <begin position="199"/>
        <end position="209"/>
    </location>
</feature>
<comment type="caution">
    <text evidence="2">The sequence shown here is derived from an EMBL/GenBank/DDBJ whole genome shotgun (WGS) entry which is preliminary data.</text>
</comment>
<keyword evidence="3" id="KW-1185">Reference proteome</keyword>
<sequence>MCKRVASEIRLIYKDTDVSCQSRRTLPPLPPLLSAVSLSLFPFFPSRRLSLAGSHSVHSLLVDPLLSSSPRRISFSQPVSRLISLLAGSLSSPDLSLTGSLSSPDLLLSTCLSPDLSPHGRPHQPSYSLDFRHHYLELAALSLLKGYKFRFMFKFNYQFRCQEMIISTGSKKSSGSRKSSSRHTNTGSSSNSQMAESSAVPNSQTQDSPQAPAPAPAPAPPAPAAPTPAPAAPAPAPAAPAPDPAADLVSINMILASPGHDRLPHLHPDRPPNTLWQVF</sequence>
<organism evidence="2 3">
    <name type="scientific">Brassica cretica</name>
    <name type="common">Mustard</name>
    <dbReference type="NCBI Taxonomy" id="69181"/>
    <lineage>
        <taxon>Eukaryota</taxon>
        <taxon>Viridiplantae</taxon>
        <taxon>Streptophyta</taxon>
        <taxon>Embryophyta</taxon>
        <taxon>Tracheophyta</taxon>
        <taxon>Spermatophyta</taxon>
        <taxon>Magnoliopsida</taxon>
        <taxon>eudicotyledons</taxon>
        <taxon>Gunneridae</taxon>
        <taxon>Pentapetalae</taxon>
        <taxon>rosids</taxon>
        <taxon>malvids</taxon>
        <taxon>Brassicales</taxon>
        <taxon>Brassicaceae</taxon>
        <taxon>Brassiceae</taxon>
        <taxon>Brassica</taxon>
    </lineage>
</organism>
<evidence type="ECO:0000313" key="3">
    <source>
        <dbReference type="Proteomes" id="UP000266723"/>
    </source>
</evidence>
<feature type="compositionally biased region" description="Low complexity" evidence="1">
    <location>
        <begin position="169"/>
        <end position="198"/>
    </location>
</feature>